<accession>F0ZLU6</accession>
<dbReference type="RefSeq" id="XP_003288382.1">
    <property type="nucleotide sequence ID" value="XM_003288334.1"/>
</dbReference>
<dbReference type="KEGG" id="dpp:DICPUDRAFT_33983"/>
<dbReference type="InParanoid" id="F0ZLU6"/>
<keyword evidence="2" id="KW-1185">Reference proteome</keyword>
<dbReference type="FunCoup" id="F0ZLU6">
    <property type="interactions" value="373"/>
</dbReference>
<evidence type="ECO:0000313" key="1">
    <source>
        <dbReference type="EMBL" id="EGC35075.1"/>
    </source>
</evidence>
<dbReference type="eggNOG" id="ENOG502RBV3">
    <property type="taxonomic scope" value="Eukaryota"/>
</dbReference>
<dbReference type="OMA" id="IIQCAVV"/>
<dbReference type="Proteomes" id="UP000001064">
    <property type="component" value="Unassembled WGS sequence"/>
</dbReference>
<dbReference type="VEuPathDB" id="AmoebaDB:DICPUDRAFT_33983"/>
<dbReference type="Gene3D" id="3.40.1000.10">
    <property type="entry name" value="Mog1/PsbP, alpha/beta/alpha sandwich"/>
    <property type="match status" value="1"/>
</dbReference>
<gene>
    <name evidence="1" type="ORF">DICPUDRAFT_33983</name>
</gene>
<reference evidence="2" key="1">
    <citation type="journal article" date="2011" name="Genome Biol.">
        <title>Comparative genomics of the social amoebae Dictyostelium discoideum and Dictyostelium purpureum.</title>
        <authorList>
            <consortium name="US DOE Joint Genome Institute (JGI-PGF)"/>
            <person name="Sucgang R."/>
            <person name="Kuo A."/>
            <person name="Tian X."/>
            <person name="Salerno W."/>
            <person name="Parikh A."/>
            <person name="Feasley C.L."/>
            <person name="Dalin E."/>
            <person name="Tu H."/>
            <person name="Huang E."/>
            <person name="Barry K."/>
            <person name="Lindquist E."/>
            <person name="Shapiro H."/>
            <person name="Bruce D."/>
            <person name="Schmutz J."/>
            <person name="Salamov A."/>
            <person name="Fey P."/>
            <person name="Gaudet P."/>
            <person name="Anjard C."/>
            <person name="Babu M.M."/>
            <person name="Basu S."/>
            <person name="Bushmanova Y."/>
            <person name="van der Wel H."/>
            <person name="Katoh-Kurasawa M."/>
            <person name="Dinh C."/>
            <person name="Coutinho P.M."/>
            <person name="Saito T."/>
            <person name="Elias M."/>
            <person name="Schaap P."/>
            <person name="Kay R.R."/>
            <person name="Henrissat B."/>
            <person name="Eichinger L."/>
            <person name="Rivero F."/>
            <person name="Putnam N.H."/>
            <person name="West C.M."/>
            <person name="Loomis W.F."/>
            <person name="Chisholm R.L."/>
            <person name="Shaulsky G."/>
            <person name="Strassmann J.E."/>
            <person name="Queller D.C."/>
            <person name="Kuspa A."/>
            <person name="Grigoriev I.V."/>
        </authorList>
    </citation>
    <scope>NUCLEOTIDE SEQUENCE [LARGE SCALE GENOMIC DNA]</scope>
    <source>
        <strain evidence="2">QSDP1</strain>
    </source>
</reference>
<dbReference type="OrthoDB" id="18734at2759"/>
<name>F0ZLU6_DICPU</name>
<proteinExistence type="predicted"/>
<evidence type="ECO:0000313" key="2">
    <source>
        <dbReference type="Proteomes" id="UP000001064"/>
    </source>
</evidence>
<dbReference type="EMBL" id="GL871072">
    <property type="protein sequence ID" value="EGC35075.1"/>
    <property type="molecule type" value="Genomic_DNA"/>
</dbReference>
<sequence length="432" mass="50975">MKFKTYTSIQYGFSVDYPSKWAVKEHAAMFLASFVEDPTNEQSCSINITIQNLDVKMTQQQLLEVSIQQIQSINAQDIETGSCTIGKYKGDFLQYYAPEQRIKNKQCFFIKDSSVYIVSYTSSFKNFKSRIHYLDQCCESFKQFTPKGYKYAQFEAFTSTVKNVNNETVYYQYWTPKAWKTSKKEKEGNKQVQEYKDQANDLQLKVEFESLTQKGDETTTDKKHQNNRTHLIYTNSKHNCLFTIDFSFPKEDEETSSSWEPIFKRIVADSKIETSHLVSPIYDRFYNFIFRYYVNLPKSFELDNRSSNTTSMIFIDKEYPHYPVFNITMEDLGVAIPLEKYKEILLSFYTTSVQGARIINEENSRLDKYRALRINMDGRDPEIDKKCKVIIQCAVVKRTKGLLLNVRLPSEIFEEKIKKYFYMFYSLVFYKN</sequence>
<organism evidence="1 2">
    <name type="scientific">Dictyostelium purpureum</name>
    <name type="common">Slime mold</name>
    <dbReference type="NCBI Taxonomy" id="5786"/>
    <lineage>
        <taxon>Eukaryota</taxon>
        <taxon>Amoebozoa</taxon>
        <taxon>Evosea</taxon>
        <taxon>Eumycetozoa</taxon>
        <taxon>Dictyostelia</taxon>
        <taxon>Dictyosteliales</taxon>
        <taxon>Dictyosteliaceae</taxon>
        <taxon>Dictyostelium</taxon>
    </lineage>
</organism>
<dbReference type="GeneID" id="10501817"/>
<dbReference type="AlphaFoldDB" id="F0ZLU6"/>
<protein>
    <submittedName>
        <fullName evidence="1">Uncharacterized protein</fullName>
    </submittedName>
</protein>